<proteinExistence type="predicted"/>
<name>A0A8C5S6I2_LATLA</name>
<evidence type="ECO:0000313" key="2">
    <source>
        <dbReference type="Proteomes" id="UP000694406"/>
    </source>
</evidence>
<sequence length="64" mass="7269">MGALVLLNALGPRLLFALHALLGAWRVAEVKKERKFWLLALLNLPLCLETALTLKLKRGRGYKW</sequence>
<protein>
    <submittedName>
        <fullName evidence="1">Uncharacterized protein</fullName>
    </submittedName>
</protein>
<keyword evidence="2" id="KW-1185">Reference proteome</keyword>
<reference evidence="1" key="1">
    <citation type="submission" date="2025-08" db="UniProtKB">
        <authorList>
            <consortium name="Ensembl"/>
        </authorList>
    </citation>
    <scope>IDENTIFICATION</scope>
</reference>
<dbReference type="Ensembl" id="ENSLLTT00000012574.1">
    <property type="protein sequence ID" value="ENSLLTP00000012100.1"/>
    <property type="gene ID" value="ENSLLTG00000009296.1"/>
</dbReference>
<dbReference type="PANTHER" id="PTHR22168">
    <property type="entry name" value="TMEM26 PROTEIN"/>
    <property type="match status" value="1"/>
</dbReference>
<dbReference type="GeneTree" id="ENSGT00940000170166"/>
<dbReference type="Pfam" id="PF09772">
    <property type="entry name" value="Tmem26"/>
    <property type="match status" value="1"/>
</dbReference>
<dbReference type="AlphaFoldDB" id="A0A8C5S6I2"/>
<accession>A0A8C5S6I2</accession>
<reference evidence="1" key="2">
    <citation type="submission" date="2025-09" db="UniProtKB">
        <authorList>
            <consortium name="Ensembl"/>
        </authorList>
    </citation>
    <scope>IDENTIFICATION</scope>
</reference>
<evidence type="ECO:0000313" key="1">
    <source>
        <dbReference type="Ensembl" id="ENSLLTP00000012100.1"/>
    </source>
</evidence>
<dbReference type="PANTHER" id="PTHR22168:SF3">
    <property type="entry name" value="TRANSMEMBRANE PROTEIN 26"/>
    <property type="match status" value="1"/>
</dbReference>
<dbReference type="InterPro" id="IPR019169">
    <property type="entry name" value="Transmembrane_26"/>
</dbReference>
<organism evidence="1 2">
    <name type="scientific">Laticauda laticaudata</name>
    <name type="common">Blue-ringed sea krait</name>
    <name type="synonym">Blue-lipped sea krait</name>
    <dbReference type="NCBI Taxonomy" id="8630"/>
    <lineage>
        <taxon>Eukaryota</taxon>
        <taxon>Metazoa</taxon>
        <taxon>Chordata</taxon>
        <taxon>Craniata</taxon>
        <taxon>Vertebrata</taxon>
        <taxon>Euteleostomi</taxon>
        <taxon>Lepidosauria</taxon>
        <taxon>Squamata</taxon>
        <taxon>Bifurcata</taxon>
        <taxon>Unidentata</taxon>
        <taxon>Episquamata</taxon>
        <taxon>Toxicofera</taxon>
        <taxon>Serpentes</taxon>
        <taxon>Colubroidea</taxon>
        <taxon>Elapidae</taxon>
        <taxon>Laticaudinae</taxon>
        <taxon>Laticauda</taxon>
    </lineage>
</organism>
<dbReference type="Proteomes" id="UP000694406">
    <property type="component" value="Unplaced"/>
</dbReference>